<keyword evidence="3" id="KW-1185">Reference proteome</keyword>
<dbReference type="Proteomes" id="UP000033731">
    <property type="component" value="Unassembled WGS sequence"/>
</dbReference>
<protein>
    <submittedName>
        <fullName evidence="2">Uncharacterized protein</fullName>
    </submittedName>
</protein>
<dbReference type="AlphaFoldDB" id="A0A0F4VMZ3"/>
<accession>A0A0F4VMZ3</accession>
<evidence type="ECO:0000313" key="2">
    <source>
        <dbReference type="EMBL" id="KJZ82625.1"/>
    </source>
</evidence>
<sequence length="48" mass="5104">MASLHFIVHQLPKESGEEKGLLGEEIKKVSPSTPTASKHSCKGSKIGT</sequence>
<dbReference type="PATRIC" id="fig|556287.9.peg.247"/>
<evidence type="ECO:0000313" key="3">
    <source>
        <dbReference type="Proteomes" id="UP000033731"/>
    </source>
</evidence>
<gene>
    <name evidence="2" type="ORF">DJ66_0234</name>
</gene>
<dbReference type="EMBL" id="JMTK01000001">
    <property type="protein sequence ID" value="KJZ82625.1"/>
    <property type="molecule type" value="Genomic_DNA"/>
</dbReference>
<comment type="caution">
    <text evidence="2">The sequence shown here is derived from an EMBL/GenBank/DDBJ whole genome shotgun (WGS) entry which is preliminary data.</text>
</comment>
<feature type="region of interest" description="Disordered" evidence="1">
    <location>
        <begin position="26"/>
        <end position="48"/>
    </location>
</feature>
<organism evidence="2 3">
    <name type="scientific">Candidatus Liberibacter solanacearum</name>
    <dbReference type="NCBI Taxonomy" id="556287"/>
    <lineage>
        <taxon>Bacteria</taxon>
        <taxon>Pseudomonadati</taxon>
        <taxon>Pseudomonadota</taxon>
        <taxon>Alphaproteobacteria</taxon>
        <taxon>Hyphomicrobiales</taxon>
        <taxon>Rhizobiaceae</taxon>
        <taxon>Liberibacter</taxon>
    </lineage>
</organism>
<evidence type="ECO:0000256" key="1">
    <source>
        <dbReference type="SAM" id="MobiDB-lite"/>
    </source>
</evidence>
<reference evidence="2 3" key="1">
    <citation type="journal article" date="2015" name="Phytopathology">
        <title>Genomes of Candidatus Liberibacter solanacearum haplotype A from New Zealand and the USA suggest significant genome plasticity in the species.</title>
        <authorList>
            <person name="Thompson S.M."/>
            <person name="Johnson C.P."/>
            <person name="Lu A.Y."/>
            <person name="Frampton R.A."/>
            <person name="Sullivan K.L."/>
            <person name="Fiers M.W."/>
            <person name="Crowhurst R.N."/>
            <person name="Pitman A.R."/>
            <person name="Scott I."/>
            <person name="Gudmestad N.C."/>
            <person name="Smith G.R."/>
        </authorList>
    </citation>
    <scope>NUCLEOTIDE SEQUENCE [LARGE SCALE GENOMIC DNA]</scope>
    <source>
        <strain evidence="2 3">LsoNZ1</strain>
    </source>
</reference>
<name>A0A0F4VMZ3_9HYPH</name>
<proteinExistence type="predicted"/>